<dbReference type="InterPro" id="IPR039537">
    <property type="entry name" value="Retrotran_Ty1/copia-like"/>
</dbReference>
<keyword evidence="1" id="KW-0479">Metal-binding</keyword>
<dbReference type="Pfam" id="PF07727">
    <property type="entry name" value="RVT_2"/>
    <property type="match status" value="1"/>
</dbReference>
<keyword evidence="2" id="KW-0378">Hydrolase</keyword>
<dbReference type="InterPro" id="IPR012337">
    <property type="entry name" value="RNaseH-like_sf"/>
</dbReference>
<dbReference type="AlphaFoldDB" id="A0AAW2P1M8"/>
<dbReference type="InterPro" id="IPR036397">
    <property type="entry name" value="RNaseH_sf"/>
</dbReference>
<dbReference type="GO" id="GO:0016787">
    <property type="term" value="F:hydrolase activity"/>
    <property type="evidence" value="ECO:0007669"/>
    <property type="project" value="UniProtKB-KW"/>
</dbReference>
<comment type="caution">
    <text evidence="4">The sequence shown here is derived from an EMBL/GenBank/DDBJ whole genome shotgun (WGS) entry which is preliminary data.</text>
</comment>
<dbReference type="EMBL" id="JACGWJ010000018">
    <property type="protein sequence ID" value="KAL0349880.1"/>
    <property type="molecule type" value="Genomic_DNA"/>
</dbReference>
<dbReference type="Gene3D" id="3.30.420.10">
    <property type="entry name" value="Ribonuclease H-like superfamily/Ribonuclease H"/>
    <property type="match status" value="1"/>
</dbReference>
<dbReference type="GO" id="GO:0046872">
    <property type="term" value="F:metal ion binding"/>
    <property type="evidence" value="ECO:0007669"/>
    <property type="project" value="UniProtKB-KW"/>
</dbReference>
<accession>A0AAW2P1M8</accession>
<gene>
    <name evidence="4" type="ORF">Sradi_4137200</name>
</gene>
<protein>
    <recommendedName>
        <fullName evidence="3">Reverse transcriptase Ty1/copia-type domain-containing protein</fullName>
    </recommendedName>
</protein>
<organism evidence="4">
    <name type="scientific">Sesamum radiatum</name>
    <name type="common">Black benniseed</name>
    <dbReference type="NCBI Taxonomy" id="300843"/>
    <lineage>
        <taxon>Eukaryota</taxon>
        <taxon>Viridiplantae</taxon>
        <taxon>Streptophyta</taxon>
        <taxon>Embryophyta</taxon>
        <taxon>Tracheophyta</taxon>
        <taxon>Spermatophyta</taxon>
        <taxon>Magnoliopsida</taxon>
        <taxon>eudicotyledons</taxon>
        <taxon>Gunneridae</taxon>
        <taxon>Pentapetalae</taxon>
        <taxon>asterids</taxon>
        <taxon>lamiids</taxon>
        <taxon>Lamiales</taxon>
        <taxon>Pedaliaceae</taxon>
        <taxon>Sesamum</taxon>
    </lineage>
</organism>
<proteinExistence type="predicted"/>
<dbReference type="PANTHER" id="PTHR42648:SF27">
    <property type="entry name" value="RNA-DIRECTED DNA POLYMERASE"/>
    <property type="match status" value="1"/>
</dbReference>
<sequence>MKEVYAIPDRHTRYVTTKEFFRAKMTERSFVQEHWVKMLSLVEKLKDLKAGLDNDTYINMILQSLPPSDDPFIVNFNMNGLEKSIREASTSKVKDKRTRRWKRKKGKAKAKTVSAPIAPVEMGKGKRKIDNLENAQIWYARLGHISQDRMKRLVDSKSLEIDNLDNLPASEFYLKGKMTRKPFVGQSMFANGLLDLIHTDICGPLNTQAKGGFSYFITFTDDHSKYGYVYLMRYKSEAFVRSVRVPQPPERYGFLGVTGQLDNDPKTYGEAMSGKWLEAIKSKIDSMSSNQVWTLMDRPKGVKPIGSMAKSIRIMLAIAAWYDYKIWQMDVKTALLNGFVEEAIYMDQREGFMIVEEE</sequence>
<dbReference type="GO" id="GO:0003676">
    <property type="term" value="F:nucleic acid binding"/>
    <property type="evidence" value="ECO:0007669"/>
    <property type="project" value="InterPro"/>
</dbReference>
<evidence type="ECO:0000256" key="2">
    <source>
        <dbReference type="ARBA" id="ARBA00022801"/>
    </source>
</evidence>
<evidence type="ECO:0000259" key="3">
    <source>
        <dbReference type="Pfam" id="PF07727"/>
    </source>
</evidence>
<name>A0AAW2P1M8_SESRA</name>
<dbReference type="PANTHER" id="PTHR42648">
    <property type="entry name" value="TRANSPOSASE, PUTATIVE-RELATED"/>
    <property type="match status" value="1"/>
</dbReference>
<evidence type="ECO:0000313" key="4">
    <source>
        <dbReference type="EMBL" id="KAL0349880.1"/>
    </source>
</evidence>
<dbReference type="SUPFAM" id="SSF53098">
    <property type="entry name" value="Ribonuclease H-like"/>
    <property type="match status" value="1"/>
</dbReference>
<feature type="domain" description="Reverse transcriptase Ty1/copia-type" evidence="3">
    <location>
        <begin position="310"/>
        <end position="356"/>
    </location>
</feature>
<reference evidence="4" key="2">
    <citation type="journal article" date="2024" name="Plant">
        <title>Genomic evolution and insights into agronomic trait innovations of Sesamum species.</title>
        <authorList>
            <person name="Miao H."/>
            <person name="Wang L."/>
            <person name="Qu L."/>
            <person name="Liu H."/>
            <person name="Sun Y."/>
            <person name="Le M."/>
            <person name="Wang Q."/>
            <person name="Wei S."/>
            <person name="Zheng Y."/>
            <person name="Lin W."/>
            <person name="Duan Y."/>
            <person name="Cao H."/>
            <person name="Xiong S."/>
            <person name="Wang X."/>
            <person name="Wei L."/>
            <person name="Li C."/>
            <person name="Ma Q."/>
            <person name="Ju M."/>
            <person name="Zhao R."/>
            <person name="Li G."/>
            <person name="Mu C."/>
            <person name="Tian Q."/>
            <person name="Mei H."/>
            <person name="Zhang T."/>
            <person name="Gao T."/>
            <person name="Zhang H."/>
        </authorList>
    </citation>
    <scope>NUCLEOTIDE SEQUENCE</scope>
    <source>
        <strain evidence="4">G02</strain>
    </source>
</reference>
<dbReference type="InterPro" id="IPR013103">
    <property type="entry name" value="RVT_2"/>
</dbReference>
<evidence type="ECO:0000256" key="1">
    <source>
        <dbReference type="ARBA" id="ARBA00022723"/>
    </source>
</evidence>
<dbReference type="Pfam" id="PF14223">
    <property type="entry name" value="Retrotran_gag_2"/>
    <property type="match status" value="1"/>
</dbReference>
<reference evidence="4" key="1">
    <citation type="submission" date="2020-06" db="EMBL/GenBank/DDBJ databases">
        <authorList>
            <person name="Li T."/>
            <person name="Hu X."/>
            <person name="Zhang T."/>
            <person name="Song X."/>
            <person name="Zhang H."/>
            <person name="Dai N."/>
            <person name="Sheng W."/>
            <person name="Hou X."/>
            <person name="Wei L."/>
        </authorList>
    </citation>
    <scope>NUCLEOTIDE SEQUENCE</scope>
    <source>
        <strain evidence="4">G02</strain>
        <tissue evidence="4">Leaf</tissue>
    </source>
</reference>